<keyword evidence="1" id="KW-0808">Transferase</keyword>
<organism evidence="4 5">
    <name type="scientific">Paenibacillus riograndensis SBR5</name>
    <dbReference type="NCBI Taxonomy" id="1073571"/>
    <lineage>
        <taxon>Bacteria</taxon>
        <taxon>Bacillati</taxon>
        <taxon>Bacillota</taxon>
        <taxon>Bacilli</taxon>
        <taxon>Bacillales</taxon>
        <taxon>Paenibacillaceae</taxon>
        <taxon>Paenibacillus</taxon>
        <taxon>Paenibacillus sonchi group</taxon>
    </lineage>
</organism>
<protein>
    <recommendedName>
        <fullName evidence="3">N-acetyltransferase domain-containing protein</fullName>
    </recommendedName>
</protein>
<dbReference type="PANTHER" id="PTHR43877:SF2">
    <property type="entry name" value="AMINOALKYLPHOSPHONATE N-ACETYLTRANSFERASE-RELATED"/>
    <property type="match status" value="1"/>
</dbReference>
<dbReference type="SUPFAM" id="SSF55729">
    <property type="entry name" value="Acyl-CoA N-acyltransferases (Nat)"/>
    <property type="match status" value="1"/>
</dbReference>
<dbReference type="AlphaFoldDB" id="A0A0E4CV91"/>
<dbReference type="InterPro" id="IPR000182">
    <property type="entry name" value="GNAT_dom"/>
</dbReference>
<evidence type="ECO:0000256" key="1">
    <source>
        <dbReference type="ARBA" id="ARBA00022679"/>
    </source>
</evidence>
<dbReference type="PANTHER" id="PTHR43877">
    <property type="entry name" value="AMINOALKYLPHOSPHONATE N-ACETYLTRANSFERASE-RELATED-RELATED"/>
    <property type="match status" value="1"/>
</dbReference>
<dbReference type="CDD" id="cd04301">
    <property type="entry name" value="NAT_SF"/>
    <property type="match status" value="1"/>
</dbReference>
<proteinExistence type="predicted"/>
<dbReference type="InterPro" id="IPR050832">
    <property type="entry name" value="Bact_Acetyltransf"/>
</dbReference>
<keyword evidence="2" id="KW-0012">Acyltransferase</keyword>
<dbReference type="PATRIC" id="fig|1073571.4.peg.1614"/>
<dbReference type="KEGG" id="pri:PRIO_1546"/>
<evidence type="ECO:0000313" key="4">
    <source>
        <dbReference type="EMBL" id="CQR53785.1"/>
    </source>
</evidence>
<gene>
    <name evidence="4" type="ORF">PRIO_1546</name>
</gene>
<dbReference type="STRING" id="483937.AMQ84_04710"/>
<feature type="domain" description="N-acetyltransferase" evidence="3">
    <location>
        <begin position="22"/>
        <end position="171"/>
    </location>
</feature>
<dbReference type="GO" id="GO:0016747">
    <property type="term" value="F:acyltransferase activity, transferring groups other than amino-acyl groups"/>
    <property type="evidence" value="ECO:0007669"/>
    <property type="project" value="InterPro"/>
</dbReference>
<reference evidence="5" key="1">
    <citation type="submission" date="2015-03" db="EMBL/GenBank/DDBJ databases">
        <authorList>
            <person name="Wibberg D."/>
        </authorList>
    </citation>
    <scope>NUCLEOTIDE SEQUENCE [LARGE SCALE GENOMIC DNA]</scope>
</reference>
<dbReference type="EMBL" id="LN831776">
    <property type="protein sequence ID" value="CQR53785.1"/>
    <property type="molecule type" value="Genomic_DNA"/>
</dbReference>
<dbReference type="HOGENOM" id="CLU_013985_34_9_9"/>
<evidence type="ECO:0000313" key="5">
    <source>
        <dbReference type="Proteomes" id="UP000033163"/>
    </source>
</evidence>
<evidence type="ECO:0000256" key="2">
    <source>
        <dbReference type="ARBA" id="ARBA00023315"/>
    </source>
</evidence>
<dbReference type="InterPro" id="IPR016181">
    <property type="entry name" value="Acyl_CoA_acyltransferase"/>
</dbReference>
<dbReference type="Proteomes" id="UP000033163">
    <property type="component" value="Chromosome I"/>
</dbReference>
<name>A0A0E4CV91_9BACL</name>
<sequence length="171" mass="19457">MLVILDILWRKQPESWNRDMNYHLEQAGVQDLELAAPLFNDYRVFYGQQPDLAGAHQFLEARMDNKESALFIAVTGEGAYRQAGGFAQLYPSFSSVTMQRVWILNDLFVAAEQRGKGLGSLLLTGVREFARDTGAKGLELTTMTNNTGAQRLYEAHGYSREDEFFSYHLFF</sequence>
<accession>A0A0E4CV91</accession>
<evidence type="ECO:0000259" key="3">
    <source>
        <dbReference type="PROSITE" id="PS51186"/>
    </source>
</evidence>
<dbReference type="Gene3D" id="3.40.630.30">
    <property type="match status" value="1"/>
</dbReference>
<dbReference type="PROSITE" id="PS51186">
    <property type="entry name" value="GNAT"/>
    <property type="match status" value="1"/>
</dbReference>
<dbReference type="Pfam" id="PF00583">
    <property type="entry name" value="Acetyltransf_1"/>
    <property type="match status" value="1"/>
</dbReference>